<reference evidence="2" key="1">
    <citation type="submission" date="2020-10" db="EMBL/GenBank/DDBJ databases">
        <authorList>
            <person name="Han B."/>
            <person name="Lu T."/>
            <person name="Zhao Q."/>
            <person name="Huang X."/>
            <person name="Zhao Y."/>
        </authorList>
    </citation>
    <scope>NUCLEOTIDE SEQUENCE</scope>
</reference>
<accession>A0A811NQY5</accession>
<evidence type="ECO:0000256" key="1">
    <source>
        <dbReference type="SAM" id="MobiDB-lite"/>
    </source>
</evidence>
<protein>
    <submittedName>
        <fullName evidence="2">Uncharacterized protein</fullName>
    </submittedName>
</protein>
<comment type="caution">
    <text evidence="2">The sequence shown here is derived from an EMBL/GenBank/DDBJ whole genome shotgun (WGS) entry which is preliminary data.</text>
</comment>
<feature type="compositionally biased region" description="Basic and acidic residues" evidence="1">
    <location>
        <begin position="19"/>
        <end position="39"/>
    </location>
</feature>
<evidence type="ECO:0000313" key="3">
    <source>
        <dbReference type="Proteomes" id="UP000604825"/>
    </source>
</evidence>
<gene>
    <name evidence="2" type="ORF">NCGR_LOCUS19939</name>
</gene>
<dbReference type="Proteomes" id="UP000604825">
    <property type="component" value="Unassembled WGS sequence"/>
</dbReference>
<organism evidence="2 3">
    <name type="scientific">Miscanthus lutarioriparius</name>
    <dbReference type="NCBI Taxonomy" id="422564"/>
    <lineage>
        <taxon>Eukaryota</taxon>
        <taxon>Viridiplantae</taxon>
        <taxon>Streptophyta</taxon>
        <taxon>Embryophyta</taxon>
        <taxon>Tracheophyta</taxon>
        <taxon>Spermatophyta</taxon>
        <taxon>Magnoliopsida</taxon>
        <taxon>Liliopsida</taxon>
        <taxon>Poales</taxon>
        <taxon>Poaceae</taxon>
        <taxon>PACMAD clade</taxon>
        <taxon>Panicoideae</taxon>
        <taxon>Andropogonodae</taxon>
        <taxon>Andropogoneae</taxon>
        <taxon>Saccharinae</taxon>
        <taxon>Miscanthus</taxon>
    </lineage>
</organism>
<evidence type="ECO:0000313" key="2">
    <source>
        <dbReference type="EMBL" id="CAD6229337.1"/>
    </source>
</evidence>
<dbReference type="AlphaFoldDB" id="A0A811NQY5"/>
<keyword evidence="3" id="KW-1185">Reference proteome</keyword>
<sequence>MGSGAESIRNPNLGSKFSGPERNECRKENRCLKNREEGPKPLASGKPRNDRLPLSLLASSASRSKLWPEPCEEDADSRTATATQADLPPGKASIAPRRRVEPRREPAPAATLASGSFAGDPGARRD</sequence>
<feature type="region of interest" description="Disordered" evidence="1">
    <location>
        <begin position="1"/>
        <end position="126"/>
    </location>
</feature>
<proteinExistence type="predicted"/>
<dbReference type="EMBL" id="CAJGYO010000005">
    <property type="protein sequence ID" value="CAD6229337.1"/>
    <property type="molecule type" value="Genomic_DNA"/>
</dbReference>
<name>A0A811NQY5_9POAL</name>
<feature type="compositionally biased region" description="Low complexity" evidence="1">
    <location>
        <begin position="52"/>
        <end position="65"/>
    </location>
</feature>